<name>A0A2C9L900_BIOGL</name>
<evidence type="ECO:0000256" key="3">
    <source>
        <dbReference type="PROSITE-ProRule" id="PRU00023"/>
    </source>
</evidence>
<gene>
    <name evidence="4" type="primary">106074405</name>
</gene>
<evidence type="ECO:0000256" key="2">
    <source>
        <dbReference type="ARBA" id="ARBA00023043"/>
    </source>
</evidence>
<dbReference type="InterPro" id="IPR036770">
    <property type="entry name" value="Ankyrin_rpt-contain_sf"/>
</dbReference>
<dbReference type="VEuPathDB" id="VectorBase:BGLB028261"/>
<protein>
    <submittedName>
        <fullName evidence="4">Uncharacterized protein</fullName>
    </submittedName>
</protein>
<dbReference type="Pfam" id="PF12796">
    <property type="entry name" value="Ank_2"/>
    <property type="match status" value="1"/>
</dbReference>
<dbReference type="PROSITE" id="PS50297">
    <property type="entry name" value="ANK_REP_REGION"/>
    <property type="match status" value="1"/>
</dbReference>
<organism evidence="4 5">
    <name type="scientific">Biomphalaria glabrata</name>
    <name type="common">Bloodfluke planorb</name>
    <name type="synonym">Freshwater snail</name>
    <dbReference type="NCBI Taxonomy" id="6526"/>
    <lineage>
        <taxon>Eukaryota</taxon>
        <taxon>Metazoa</taxon>
        <taxon>Spiralia</taxon>
        <taxon>Lophotrochozoa</taxon>
        <taxon>Mollusca</taxon>
        <taxon>Gastropoda</taxon>
        <taxon>Heterobranchia</taxon>
        <taxon>Euthyneura</taxon>
        <taxon>Panpulmonata</taxon>
        <taxon>Hygrophila</taxon>
        <taxon>Lymnaeoidea</taxon>
        <taxon>Planorbidae</taxon>
        <taxon>Biomphalaria</taxon>
    </lineage>
</organism>
<dbReference type="Gene3D" id="1.25.40.20">
    <property type="entry name" value="Ankyrin repeat-containing domain"/>
    <property type="match status" value="1"/>
</dbReference>
<dbReference type="AlphaFoldDB" id="A0A2C9L900"/>
<dbReference type="InterPro" id="IPR002110">
    <property type="entry name" value="Ankyrin_rpt"/>
</dbReference>
<feature type="repeat" description="ANK" evidence="3">
    <location>
        <begin position="31"/>
        <end position="63"/>
    </location>
</feature>
<dbReference type="EnsemblMetazoa" id="BGLB028261-RA">
    <property type="protein sequence ID" value="BGLB028261-PA"/>
    <property type="gene ID" value="BGLB028261"/>
</dbReference>
<sequence length="214" mass="23419">MIAAADGDVKMLKLLWRYKGDNLDINATDKDGSTALHLCTQNACAEGVSFLITCGADVTAKNKLGQTPLHLTAILGDQELCDVFIKSLTTGEAAEDQQPATVKGILMEDLAGRTPICEALRFQHLVVVKTLMNSCDQEEALEFYVKRIQKLKSLPSGGEKDGDLDIQSIIGSLLLVTKMIPKNHLKELSEADPINCLVQVVRLNVESIRMFFCN</sequence>
<dbReference type="PANTHER" id="PTHR24124:SF14">
    <property type="entry name" value="CHROMOSOME UNDETERMINED SCAFFOLD_25, WHOLE GENOME SHOTGUN SEQUENCE"/>
    <property type="match status" value="1"/>
</dbReference>
<evidence type="ECO:0000313" key="5">
    <source>
        <dbReference type="Proteomes" id="UP000076420"/>
    </source>
</evidence>
<reference evidence="4" key="1">
    <citation type="submission" date="2020-05" db="UniProtKB">
        <authorList>
            <consortium name="EnsemblMetazoa"/>
        </authorList>
    </citation>
    <scope>IDENTIFICATION</scope>
    <source>
        <strain evidence="4">BB02</strain>
    </source>
</reference>
<dbReference type="KEGG" id="bgt:106074405"/>
<dbReference type="SUPFAM" id="SSF48403">
    <property type="entry name" value="Ankyrin repeat"/>
    <property type="match status" value="1"/>
</dbReference>
<dbReference type="GO" id="GO:0005634">
    <property type="term" value="C:nucleus"/>
    <property type="evidence" value="ECO:0007669"/>
    <property type="project" value="TreeGrafter"/>
</dbReference>
<dbReference type="PROSITE" id="PS50088">
    <property type="entry name" value="ANK_REPEAT"/>
    <property type="match status" value="1"/>
</dbReference>
<dbReference type="GO" id="GO:0010468">
    <property type="term" value="P:regulation of gene expression"/>
    <property type="evidence" value="ECO:0007669"/>
    <property type="project" value="TreeGrafter"/>
</dbReference>
<accession>A0A2C9L900</accession>
<dbReference type="SMART" id="SM00248">
    <property type="entry name" value="ANK"/>
    <property type="match status" value="3"/>
</dbReference>
<dbReference type="STRING" id="6526.A0A2C9L900"/>
<dbReference type="PANTHER" id="PTHR24124">
    <property type="entry name" value="ANKYRIN REPEAT FAMILY A"/>
    <property type="match status" value="1"/>
</dbReference>
<keyword evidence="2 3" id="KW-0040">ANK repeat</keyword>
<keyword evidence="1" id="KW-0677">Repeat</keyword>
<proteinExistence type="predicted"/>
<dbReference type="VEuPathDB" id="VectorBase:BGLAX_040133"/>
<evidence type="ECO:0000256" key="1">
    <source>
        <dbReference type="ARBA" id="ARBA00022737"/>
    </source>
</evidence>
<dbReference type="Proteomes" id="UP000076420">
    <property type="component" value="Unassembled WGS sequence"/>
</dbReference>
<evidence type="ECO:0000313" key="4">
    <source>
        <dbReference type="EnsemblMetazoa" id="BGLB028261-PA"/>
    </source>
</evidence>